<reference evidence="2 4" key="2">
    <citation type="journal article" date="2014" name="BMC Genomics">
        <title>An improved genome release (version Mt4.0) for the model legume Medicago truncatula.</title>
        <authorList>
            <person name="Tang H."/>
            <person name="Krishnakumar V."/>
            <person name="Bidwell S."/>
            <person name="Rosen B."/>
            <person name="Chan A."/>
            <person name="Zhou S."/>
            <person name="Gentzbittel L."/>
            <person name="Childs K.L."/>
            <person name="Yandell M."/>
            <person name="Gundlach H."/>
            <person name="Mayer K.F."/>
            <person name="Schwartz D.C."/>
            <person name="Town C.D."/>
        </authorList>
    </citation>
    <scope>GENOME REANNOTATION</scope>
    <source>
        <strain evidence="3 4">cv. Jemalong A17</strain>
    </source>
</reference>
<sequence length="81" mass="9366">MTYENKTKAMVGDLFRSPTIYPIADLRFGRRISSDFDGVDDDDDDDGDDSGCGTQDVSAREERREWKEEENVFFSLGLYWL</sequence>
<proteinExistence type="predicted"/>
<dbReference type="HOGENOM" id="CLU_2577483_0_0_1"/>
<reference evidence="2 4" key="1">
    <citation type="journal article" date="2011" name="Nature">
        <title>The Medicago genome provides insight into the evolution of rhizobial symbioses.</title>
        <authorList>
            <person name="Young N.D."/>
            <person name="Debelle F."/>
            <person name="Oldroyd G.E."/>
            <person name="Geurts R."/>
            <person name="Cannon S.B."/>
            <person name="Udvardi M.K."/>
            <person name="Benedito V.A."/>
            <person name="Mayer K.F."/>
            <person name="Gouzy J."/>
            <person name="Schoof H."/>
            <person name="Van de Peer Y."/>
            <person name="Proost S."/>
            <person name="Cook D.R."/>
            <person name="Meyers B.C."/>
            <person name="Spannagl M."/>
            <person name="Cheung F."/>
            <person name="De Mita S."/>
            <person name="Krishnakumar V."/>
            <person name="Gundlach H."/>
            <person name="Zhou S."/>
            <person name="Mudge J."/>
            <person name="Bharti A.K."/>
            <person name="Murray J.D."/>
            <person name="Naoumkina M.A."/>
            <person name="Rosen B."/>
            <person name="Silverstein K.A."/>
            <person name="Tang H."/>
            <person name="Rombauts S."/>
            <person name="Zhao P.X."/>
            <person name="Zhou P."/>
            <person name="Barbe V."/>
            <person name="Bardou P."/>
            <person name="Bechner M."/>
            <person name="Bellec A."/>
            <person name="Berger A."/>
            <person name="Berges H."/>
            <person name="Bidwell S."/>
            <person name="Bisseling T."/>
            <person name="Choisne N."/>
            <person name="Couloux A."/>
            <person name="Denny R."/>
            <person name="Deshpande S."/>
            <person name="Dai X."/>
            <person name="Doyle J.J."/>
            <person name="Dudez A.M."/>
            <person name="Farmer A.D."/>
            <person name="Fouteau S."/>
            <person name="Franken C."/>
            <person name="Gibelin C."/>
            <person name="Gish J."/>
            <person name="Goldstein S."/>
            <person name="Gonzalez A.J."/>
            <person name="Green P.J."/>
            <person name="Hallab A."/>
            <person name="Hartog M."/>
            <person name="Hua A."/>
            <person name="Humphray S.J."/>
            <person name="Jeong D.H."/>
            <person name="Jing Y."/>
            <person name="Jocker A."/>
            <person name="Kenton S.M."/>
            <person name="Kim D.J."/>
            <person name="Klee K."/>
            <person name="Lai H."/>
            <person name="Lang C."/>
            <person name="Lin S."/>
            <person name="Macmil S.L."/>
            <person name="Magdelenat G."/>
            <person name="Matthews L."/>
            <person name="McCorrison J."/>
            <person name="Monaghan E.L."/>
            <person name="Mun J.H."/>
            <person name="Najar F.Z."/>
            <person name="Nicholson C."/>
            <person name="Noirot C."/>
            <person name="O'Bleness M."/>
            <person name="Paule C.R."/>
            <person name="Poulain J."/>
            <person name="Prion F."/>
            <person name="Qin B."/>
            <person name="Qu C."/>
            <person name="Retzel E.F."/>
            <person name="Riddle C."/>
            <person name="Sallet E."/>
            <person name="Samain S."/>
            <person name="Samson N."/>
            <person name="Sanders I."/>
            <person name="Saurat O."/>
            <person name="Scarpelli C."/>
            <person name="Schiex T."/>
            <person name="Segurens B."/>
            <person name="Severin A.J."/>
            <person name="Sherrier D.J."/>
            <person name="Shi R."/>
            <person name="Sims S."/>
            <person name="Singer S.R."/>
            <person name="Sinharoy S."/>
            <person name="Sterck L."/>
            <person name="Viollet A."/>
            <person name="Wang B.B."/>
            <person name="Wang K."/>
            <person name="Wang M."/>
            <person name="Wang X."/>
            <person name="Warfsmann J."/>
            <person name="Weissenbach J."/>
            <person name="White D.D."/>
            <person name="White J.D."/>
            <person name="Wiley G.B."/>
            <person name="Wincker P."/>
            <person name="Xing Y."/>
            <person name="Yang L."/>
            <person name="Yao Z."/>
            <person name="Ying F."/>
            <person name="Zhai J."/>
            <person name="Zhou L."/>
            <person name="Zuber A."/>
            <person name="Denarie J."/>
            <person name="Dixon R.A."/>
            <person name="May G.D."/>
            <person name="Schwartz D.C."/>
            <person name="Rogers J."/>
            <person name="Quetier F."/>
            <person name="Town C.D."/>
            <person name="Roe B.A."/>
        </authorList>
    </citation>
    <scope>NUCLEOTIDE SEQUENCE [LARGE SCALE GENOMIC DNA]</scope>
    <source>
        <strain evidence="2">A17</strain>
        <strain evidence="3 4">cv. Jemalong A17</strain>
    </source>
</reference>
<reference evidence="3" key="3">
    <citation type="submission" date="2015-04" db="UniProtKB">
        <authorList>
            <consortium name="EnsemblPlants"/>
        </authorList>
    </citation>
    <scope>IDENTIFICATION</scope>
    <source>
        <strain evidence="3">cv. Jemalong A17</strain>
    </source>
</reference>
<dbReference type="PaxDb" id="3880-AES96912"/>
<feature type="compositionally biased region" description="Acidic residues" evidence="1">
    <location>
        <begin position="37"/>
        <end position="49"/>
    </location>
</feature>
<evidence type="ECO:0000256" key="1">
    <source>
        <dbReference type="SAM" id="MobiDB-lite"/>
    </source>
</evidence>
<keyword evidence="4" id="KW-1185">Reference proteome</keyword>
<evidence type="ECO:0000313" key="3">
    <source>
        <dbReference type="EnsemblPlants" id="AES96912"/>
    </source>
</evidence>
<accession>G7JWP0</accession>
<dbReference type="EnsemblPlants" id="AES96912">
    <property type="protein sequence ID" value="AES96912"/>
    <property type="gene ID" value="MTR_5g043040"/>
</dbReference>
<gene>
    <name evidence="2" type="ordered locus">MTR_5g043040</name>
</gene>
<dbReference type="EMBL" id="CM001221">
    <property type="protein sequence ID" value="AES96912.1"/>
    <property type="molecule type" value="Genomic_DNA"/>
</dbReference>
<evidence type="ECO:0000313" key="4">
    <source>
        <dbReference type="Proteomes" id="UP000002051"/>
    </source>
</evidence>
<protein>
    <submittedName>
        <fullName evidence="2 3">Uncharacterized protein</fullName>
    </submittedName>
</protein>
<name>G7JWP0_MEDTR</name>
<organism evidence="2 4">
    <name type="scientific">Medicago truncatula</name>
    <name type="common">Barrel medic</name>
    <name type="synonym">Medicago tribuloides</name>
    <dbReference type="NCBI Taxonomy" id="3880"/>
    <lineage>
        <taxon>Eukaryota</taxon>
        <taxon>Viridiplantae</taxon>
        <taxon>Streptophyta</taxon>
        <taxon>Embryophyta</taxon>
        <taxon>Tracheophyta</taxon>
        <taxon>Spermatophyta</taxon>
        <taxon>Magnoliopsida</taxon>
        <taxon>eudicotyledons</taxon>
        <taxon>Gunneridae</taxon>
        <taxon>Pentapetalae</taxon>
        <taxon>rosids</taxon>
        <taxon>fabids</taxon>
        <taxon>Fabales</taxon>
        <taxon>Fabaceae</taxon>
        <taxon>Papilionoideae</taxon>
        <taxon>50 kb inversion clade</taxon>
        <taxon>NPAAA clade</taxon>
        <taxon>Hologalegina</taxon>
        <taxon>IRL clade</taxon>
        <taxon>Trifolieae</taxon>
        <taxon>Medicago</taxon>
    </lineage>
</organism>
<dbReference type="Proteomes" id="UP000002051">
    <property type="component" value="Chromosome 5"/>
</dbReference>
<evidence type="ECO:0000313" key="2">
    <source>
        <dbReference type="EMBL" id="AES96912.1"/>
    </source>
</evidence>
<feature type="region of interest" description="Disordered" evidence="1">
    <location>
        <begin position="33"/>
        <end position="63"/>
    </location>
</feature>
<dbReference type="AlphaFoldDB" id="G7JWP0"/>